<dbReference type="Proteomes" id="UP000598120">
    <property type="component" value="Unassembled WGS sequence"/>
</dbReference>
<evidence type="ECO:0000256" key="1">
    <source>
        <dbReference type="SAM" id="Coils"/>
    </source>
</evidence>
<accession>A0A8J2XGL8</accession>
<protein>
    <submittedName>
        <fullName evidence="2">Uncharacterized protein</fullName>
    </submittedName>
</protein>
<proteinExistence type="predicted"/>
<keyword evidence="3" id="KW-1185">Reference proteome</keyword>
<dbReference type="RefSeq" id="WP_188605656.1">
    <property type="nucleotide sequence ID" value="NZ_BMIC01000002.1"/>
</dbReference>
<feature type="coiled-coil region" evidence="1">
    <location>
        <begin position="133"/>
        <end position="164"/>
    </location>
</feature>
<evidence type="ECO:0000313" key="3">
    <source>
        <dbReference type="Proteomes" id="UP000598120"/>
    </source>
</evidence>
<name>A0A8J2XGL8_9FLAO</name>
<reference evidence="2 3" key="1">
    <citation type="journal article" date="2014" name="Int. J. Syst. Evol. Microbiol.">
        <title>Complete genome sequence of Corynebacterium casei LMG S-19264T (=DSM 44701T), isolated from a smear-ripened cheese.</title>
        <authorList>
            <consortium name="US DOE Joint Genome Institute (JGI-PGF)"/>
            <person name="Walter F."/>
            <person name="Albersmeier A."/>
            <person name="Kalinowski J."/>
            <person name="Ruckert C."/>
        </authorList>
    </citation>
    <scope>NUCLEOTIDE SEQUENCE [LARGE SCALE GENOMIC DNA]</scope>
    <source>
        <strain evidence="2 3">CGMCC 1.15295</strain>
    </source>
</reference>
<dbReference type="EMBL" id="BMIC01000002">
    <property type="protein sequence ID" value="GFZ84535.1"/>
    <property type="molecule type" value="Genomic_DNA"/>
</dbReference>
<comment type="caution">
    <text evidence="2">The sequence shown here is derived from an EMBL/GenBank/DDBJ whole genome shotgun (WGS) entry which is preliminary data.</text>
</comment>
<sequence length="257" mass="30363">MSKIDKKEILVSSAKSIFGVIPFAGTALNELFFEYNGSIKQKRLNNFIDILSEYFAKNSDVKIENIKTEDFNDIFESVLRRVVQTKSELKLIRFKDILITQLNNPIQEIELVELYLDLISSLSEEEISILHGHRNFDLNYEEEINNLNKLRDELNQITEKQKRETIIINQSRYHDDEVRVKSGIEEIEDKIEPLKKLRTSEYYELSYQKFEFYKQRLFSKGLLVDNRMNRNGSFAFQNMGITEFGLEFLDFIINSEK</sequence>
<keyword evidence="1" id="KW-0175">Coiled coil</keyword>
<evidence type="ECO:0000313" key="2">
    <source>
        <dbReference type="EMBL" id="GFZ84535.1"/>
    </source>
</evidence>
<gene>
    <name evidence="2" type="ORF">GCM10011531_14110</name>
</gene>
<dbReference type="AlphaFoldDB" id="A0A8J2XGL8"/>
<organism evidence="2 3">
    <name type="scientific">Aquaticitalea lipolytica</name>
    <dbReference type="NCBI Taxonomy" id="1247562"/>
    <lineage>
        <taxon>Bacteria</taxon>
        <taxon>Pseudomonadati</taxon>
        <taxon>Bacteroidota</taxon>
        <taxon>Flavobacteriia</taxon>
        <taxon>Flavobacteriales</taxon>
        <taxon>Flavobacteriaceae</taxon>
        <taxon>Aquaticitalea</taxon>
    </lineage>
</organism>